<dbReference type="SUPFAM" id="SSF46955">
    <property type="entry name" value="Putative DNA-binding domain"/>
    <property type="match status" value="1"/>
</dbReference>
<dbReference type="InterPro" id="IPR000551">
    <property type="entry name" value="MerR-type_HTH_dom"/>
</dbReference>
<dbReference type="AlphaFoldDB" id="A0A5Q2RLE9"/>
<feature type="region of interest" description="Disordered" evidence="2">
    <location>
        <begin position="85"/>
        <end position="170"/>
    </location>
</feature>
<feature type="compositionally biased region" description="Low complexity" evidence="2">
    <location>
        <begin position="141"/>
        <end position="155"/>
    </location>
</feature>
<feature type="compositionally biased region" description="Low complexity" evidence="2">
    <location>
        <begin position="96"/>
        <end position="111"/>
    </location>
</feature>
<dbReference type="SMART" id="SM00422">
    <property type="entry name" value="HTH_MERR"/>
    <property type="match status" value="1"/>
</dbReference>
<dbReference type="KEGG" id="atq:GH723_09210"/>
<dbReference type="EMBL" id="CP045851">
    <property type="protein sequence ID" value="QGG95256.1"/>
    <property type="molecule type" value="Genomic_DNA"/>
</dbReference>
<dbReference type="GO" id="GO:0003677">
    <property type="term" value="F:DNA binding"/>
    <property type="evidence" value="ECO:0007669"/>
    <property type="project" value="UniProtKB-KW"/>
</dbReference>
<organism evidence="4 5">
    <name type="scientific">Actinomarinicola tropica</name>
    <dbReference type="NCBI Taxonomy" id="2789776"/>
    <lineage>
        <taxon>Bacteria</taxon>
        <taxon>Bacillati</taxon>
        <taxon>Actinomycetota</taxon>
        <taxon>Acidimicrobiia</taxon>
        <taxon>Acidimicrobiales</taxon>
        <taxon>Iamiaceae</taxon>
        <taxon>Actinomarinicola</taxon>
    </lineage>
</organism>
<dbReference type="GO" id="GO:0003700">
    <property type="term" value="F:DNA-binding transcription factor activity"/>
    <property type="evidence" value="ECO:0007669"/>
    <property type="project" value="InterPro"/>
</dbReference>
<evidence type="ECO:0000259" key="3">
    <source>
        <dbReference type="PROSITE" id="PS50937"/>
    </source>
</evidence>
<reference evidence="4 5" key="1">
    <citation type="submission" date="2019-11" db="EMBL/GenBank/DDBJ databases">
        <authorList>
            <person name="He Y."/>
        </authorList>
    </citation>
    <scope>NUCLEOTIDE SEQUENCE [LARGE SCALE GENOMIC DNA]</scope>
    <source>
        <strain evidence="4 5">SCSIO 58843</strain>
    </source>
</reference>
<feature type="compositionally biased region" description="Pro residues" evidence="2">
    <location>
        <begin position="115"/>
        <end position="125"/>
    </location>
</feature>
<keyword evidence="1 4" id="KW-0238">DNA-binding</keyword>
<protein>
    <submittedName>
        <fullName evidence="4">MerR family DNA-binding transcriptional regulator</fullName>
    </submittedName>
</protein>
<proteinExistence type="predicted"/>
<name>A0A5Q2RLE9_9ACTN</name>
<dbReference type="Proteomes" id="UP000334019">
    <property type="component" value="Chromosome"/>
</dbReference>
<dbReference type="PROSITE" id="PS50937">
    <property type="entry name" value="HTH_MERR_2"/>
    <property type="match status" value="1"/>
</dbReference>
<dbReference type="PANTHER" id="PTHR30204">
    <property type="entry name" value="REDOX-CYCLING DRUG-SENSING TRANSCRIPTIONAL ACTIVATOR SOXR"/>
    <property type="match status" value="1"/>
</dbReference>
<evidence type="ECO:0000313" key="4">
    <source>
        <dbReference type="EMBL" id="QGG95256.1"/>
    </source>
</evidence>
<evidence type="ECO:0000313" key="5">
    <source>
        <dbReference type="Proteomes" id="UP000334019"/>
    </source>
</evidence>
<dbReference type="PANTHER" id="PTHR30204:SF89">
    <property type="entry name" value="HTH MERR-TYPE DOMAIN-CONTAINING PROTEIN"/>
    <property type="match status" value="1"/>
</dbReference>
<keyword evidence="5" id="KW-1185">Reference proteome</keyword>
<dbReference type="CDD" id="cd00592">
    <property type="entry name" value="HTH_MerR-like"/>
    <property type="match status" value="1"/>
</dbReference>
<sequence>MSEAPSERTRAHLSIGEVLSLLQGEFPDITISKIRFLESQGLLDPERTPSGYRKFYDGDIRRLRWILHQQRDNFLPLKVIKERLESGDVDDPPEEAGPTPGGAEADGPTGELDLPEPPPSTPTAPAPAAASEPTPERPRPRATSGTTDAGRGAARAAREAVRSAPLDPNPASVALSREELAEAAGITVEQVADLERFGLLTGRSIGPTTLFDESALDVARLASGFIRHGVEGRHLRMYRVAAEREASFFQQVVMPQLKQRHPAARQQAIETLGELAELGEGLRAAMLHHALRDYLGPT</sequence>
<dbReference type="Gene3D" id="1.10.1660.10">
    <property type="match status" value="1"/>
</dbReference>
<dbReference type="RefSeq" id="WP_153759364.1">
    <property type="nucleotide sequence ID" value="NZ_CP045851.1"/>
</dbReference>
<gene>
    <name evidence="4" type="ORF">GH723_09210</name>
</gene>
<evidence type="ECO:0000256" key="2">
    <source>
        <dbReference type="SAM" id="MobiDB-lite"/>
    </source>
</evidence>
<dbReference type="InterPro" id="IPR009061">
    <property type="entry name" value="DNA-bd_dom_put_sf"/>
</dbReference>
<evidence type="ECO:0000256" key="1">
    <source>
        <dbReference type="ARBA" id="ARBA00023125"/>
    </source>
</evidence>
<accession>A0A5Q2RLE9</accession>
<feature type="domain" description="HTH merR-type" evidence="3">
    <location>
        <begin position="28"/>
        <end position="86"/>
    </location>
</feature>
<dbReference type="InterPro" id="IPR047057">
    <property type="entry name" value="MerR_fam"/>
</dbReference>
<dbReference type="Pfam" id="PF13411">
    <property type="entry name" value="MerR_1"/>
    <property type="match status" value="1"/>
</dbReference>